<dbReference type="RefSeq" id="WP_249832461.1">
    <property type="nucleotide sequence ID" value="NZ_JAMGBE010000004.1"/>
</dbReference>
<proteinExistence type="predicted"/>
<reference evidence="2" key="1">
    <citation type="submission" date="2022-05" db="EMBL/GenBank/DDBJ databases">
        <authorList>
            <person name="Jo J.-H."/>
            <person name="Im W.-T."/>
        </authorList>
    </citation>
    <scope>NUCLEOTIDE SEQUENCE</scope>
    <source>
        <strain evidence="2">SE220</strain>
    </source>
</reference>
<name>A0ABT0S550_9SPHN</name>
<keyword evidence="1" id="KW-0732">Signal</keyword>
<dbReference type="Proteomes" id="UP001165342">
    <property type="component" value="Unassembled WGS sequence"/>
</dbReference>
<keyword evidence="3" id="KW-1185">Reference proteome</keyword>
<gene>
    <name evidence="2" type="ORF">LZ538_13085</name>
</gene>
<evidence type="ECO:0000256" key="1">
    <source>
        <dbReference type="SAM" id="SignalP"/>
    </source>
</evidence>
<protein>
    <recommendedName>
        <fullName evidence="4">DUF2927 domain-containing protein</fullName>
    </recommendedName>
</protein>
<evidence type="ECO:0000313" key="3">
    <source>
        <dbReference type="Proteomes" id="UP001165342"/>
    </source>
</evidence>
<feature type="chain" id="PRO_5047056011" description="DUF2927 domain-containing protein" evidence="1">
    <location>
        <begin position="24"/>
        <end position="291"/>
    </location>
</feature>
<accession>A0ABT0S550</accession>
<dbReference type="EMBL" id="JAMGBE010000004">
    <property type="protein sequence ID" value="MCL6730975.1"/>
    <property type="molecule type" value="Genomic_DNA"/>
</dbReference>
<evidence type="ECO:0008006" key="4">
    <source>
        <dbReference type="Google" id="ProtNLM"/>
    </source>
</evidence>
<evidence type="ECO:0000313" key="2">
    <source>
        <dbReference type="EMBL" id="MCL6730975.1"/>
    </source>
</evidence>
<organism evidence="2 3">
    <name type="scientific">Sphingomonas hankyongi</name>
    <dbReference type="NCBI Taxonomy" id="2908209"/>
    <lineage>
        <taxon>Bacteria</taxon>
        <taxon>Pseudomonadati</taxon>
        <taxon>Pseudomonadota</taxon>
        <taxon>Alphaproteobacteria</taxon>
        <taxon>Sphingomonadales</taxon>
        <taxon>Sphingomonadaceae</taxon>
        <taxon>Sphingomonas</taxon>
    </lineage>
</organism>
<feature type="signal peptide" evidence="1">
    <location>
        <begin position="1"/>
        <end position="23"/>
    </location>
</feature>
<comment type="caution">
    <text evidence="2">The sequence shown here is derived from an EMBL/GenBank/DDBJ whole genome shotgun (WGS) entry which is preliminary data.</text>
</comment>
<sequence length="291" mass="31161">MRIRSMLCLLAPALLGTAGAANSAPSDPPIIVEGELNRDAAVRNYVEALAVASPGEKIARFEKAICPRSLGLSDSMNREVEERIRRVANAAGIAVGTEGCAGNVLLFVAKDKASFIRTLQRERPMLFGLMTDAEVRALAEQPGDAVAWQMFDQRGSDGRTLNNAGARSEAPSTLTGVTSSRLLPQTRTDLDVTIVVLQPEAFTGATITQLADYVAMRTLLQTRPSGYGSAAVPTILSLLDDKRLQRPAPMSVTAYDLAYLKALYGMSNSLQAVPQRAELLSRMKQNLAGAN</sequence>